<evidence type="ECO:0000313" key="2">
    <source>
        <dbReference type="Proteomes" id="UP000006860"/>
    </source>
</evidence>
<reference evidence="2" key="1">
    <citation type="submission" date="2011-02" db="EMBL/GenBank/DDBJ databases">
        <title>The complete genome of Planctomyces brasiliensis DSM 5305.</title>
        <authorList>
            <person name="Lucas S."/>
            <person name="Copeland A."/>
            <person name="Lapidus A."/>
            <person name="Bruce D."/>
            <person name="Goodwin L."/>
            <person name="Pitluck S."/>
            <person name="Kyrpides N."/>
            <person name="Mavromatis K."/>
            <person name="Pagani I."/>
            <person name="Ivanova N."/>
            <person name="Ovchinnikova G."/>
            <person name="Lu M."/>
            <person name="Detter J.C."/>
            <person name="Han C."/>
            <person name="Land M."/>
            <person name="Hauser L."/>
            <person name="Markowitz V."/>
            <person name="Cheng J.-F."/>
            <person name="Hugenholtz P."/>
            <person name="Woyke T."/>
            <person name="Wu D."/>
            <person name="Tindall B."/>
            <person name="Pomrenke H.G."/>
            <person name="Brambilla E."/>
            <person name="Klenk H.-P."/>
            <person name="Eisen J.A."/>
        </authorList>
    </citation>
    <scope>NUCLEOTIDE SEQUENCE [LARGE SCALE GENOMIC DNA]</scope>
    <source>
        <strain evidence="2">ATCC 49424 / DSM 5305 / JCM 21570 / NBRC 103401 / IFAM 1448</strain>
    </source>
</reference>
<name>F0SGV1_RUBBR</name>
<sequence>MPSPICFECGTSISGDLIACFHRCESCLEKLRSRPKMLNAPTGLVVRVAFSPGYTRDRTDWETSFFSDGTVKQAIRWFEPVHGDAHPPELTASISQEEVAHIQAFLASVDVGGLAVLRRCFGVRDASWVYLFAPSHGINVGLPWYCYDEESIPTVTRRAAETYEQAWELFDSLSPYSVITGLRTPPE</sequence>
<organism evidence="1 2">
    <name type="scientific">Rubinisphaera brasiliensis (strain ATCC 49424 / DSM 5305 / JCM 21570 / IAM 15109 / NBRC 103401 / IFAM 1448)</name>
    <name type="common">Planctomyces brasiliensis</name>
    <dbReference type="NCBI Taxonomy" id="756272"/>
    <lineage>
        <taxon>Bacteria</taxon>
        <taxon>Pseudomonadati</taxon>
        <taxon>Planctomycetota</taxon>
        <taxon>Planctomycetia</taxon>
        <taxon>Planctomycetales</taxon>
        <taxon>Planctomycetaceae</taxon>
        <taxon>Rubinisphaera</taxon>
    </lineage>
</organism>
<gene>
    <name evidence="1" type="ordered locus">Plabr_0762</name>
</gene>
<accession>F0SGV1</accession>
<dbReference type="AlphaFoldDB" id="F0SGV1"/>
<dbReference type="KEGG" id="pbs:Plabr_0762"/>
<dbReference type="Proteomes" id="UP000006860">
    <property type="component" value="Chromosome"/>
</dbReference>
<protein>
    <submittedName>
        <fullName evidence="1">Uncharacterized protein</fullName>
    </submittedName>
</protein>
<dbReference type="OrthoDB" id="285212at2"/>
<proteinExistence type="predicted"/>
<evidence type="ECO:0000313" key="1">
    <source>
        <dbReference type="EMBL" id="ADY58386.1"/>
    </source>
</evidence>
<dbReference type="HOGENOM" id="CLU_1446641_0_0_0"/>
<dbReference type="RefSeq" id="WP_013627126.1">
    <property type="nucleotide sequence ID" value="NC_015174.1"/>
</dbReference>
<dbReference type="EMBL" id="CP002546">
    <property type="protein sequence ID" value="ADY58386.1"/>
    <property type="molecule type" value="Genomic_DNA"/>
</dbReference>
<keyword evidence="2" id="KW-1185">Reference proteome</keyword>